<evidence type="ECO:0000313" key="1">
    <source>
        <dbReference type="EnsemblMetazoa" id="GAUT044346-PA"/>
    </source>
</evidence>
<dbReference type="EnsemblMetazoa" id="GAUT044346-RA">
    <property type="protein sequence ID" value="GAUT044346-PA"/>
    <property type="gene ID" value="GAUT044346"/>
</dbReference>
<reference evidence="1" key="1">
    <citation type="submission" date="2020-05" db="UniProtKB">
        <authorList>
            <consortium name="EnsemblMetazoa"/>
        </authorList>
    </citation>
    <scope>IDENTIFICATION</scope>
    <source>
        <strain evidence="1">TTRI</strain>
    </source>
</reference>
<protein>
    <submittedName>
        <fullName evidence="1">Uncharacterized protein</fullName>
    </submittedName>
</protein>
<dbReference type="Proteomes" id="UP000078200">
    <property type="component" value="Unassembled WGS sequence"/>
</dbReference>
<proteinExistence type="predicted"/>
<accession>A0A1A9VQG0</accession>
<sequence>MLHVCDIYEIIIKILGEDDPTCTTLKVILVGLTIKEASVLTNEILTTSANVDCVAGTLPVTFLVMLSSLRPAQLNTSFHIATCFFILSKQLIKWATNSAKIFQAFDFSTSSPLSLNPIFNLASARSYLYSTVLTLFLSTVV</sequence>
<organism evidence="1 2">
    <name type="scientific">Glossina austeni</name>
    <name type="common">Savannah tsetse fly</name>
    <dbReference type="NCBI Taxonomy" id="7395"/>
    <lineage>
        <taxon>Eukaryota</taxon>
        <taxon>Metazoa</taxon>
        <taxon>Ecdysozoa</taxon>
        <taxon>Arthropoda</taxon>
        <taxon>Hexapoda</taxon>
        <taxon>Insecta</taxon>
        <taxon>Pterygota</taxon>
        <taxon>Neoptera</taxon>
        <taxon>Endopterygota</taxon>
        <taxon>Diptera</taxon>
        <taxon>Brachycera</taxon>
        <taxon>Muscomorpha</taxon>
        <taxon>Hippoboscoidea</taxon>
        <taxon>Glossinidae</taxon>
        <taxon>Glossina</taxon>
    </lineage>
</organism>
<dbReference type="VEuPathDB" id="VectorBase:GAUT044346"/>
<name>A0A1A9VQG0_GLOAU</name>
<keyword evidence="2" id="KW-1185">Reference proteome</keyword>
<evidence type="ECO:0000313" key="2">
    <source>
        <dbReference type="Proteomes" id="UP000078200"/>
    </source>
</evidence>
<dbReference type="AlphaFoldDB" id="A0A1A9VQG0"/>